<keyword evidence="2" id="KW-1185">Reference proteome</keyword>
<evidence type="ECO:0000313" key="2">
    <source>
        <dbReference type="Proteomes" id="UP000199352"/>
    </source>
</evidence>
<dbReference type="AlphaFoldDB" id="A0A1H9ELU6"/>
<dbReference type="OrthoDB" id="2988179at2"/>
<dbReference type="RefSeq" id="WP_143116007.1">
    <property type="nucleotide sequence ID" value="NZ_FOFR01000002.1"/>
</dbReference>
<evidence type="ECO:0000313" key="1">
    <source>
        <dbReference type="EMBL" id="SEQ26193.1"/>
    </source>
</evidence>
<protein>
    <recommendedName>
        <fullName evidence="3">T6SS immunity protein Tdi1 C-terminal domain-containing protein</fullName>
    </recommendedName>
</protein>
<dbReference type="EMBL" id="FOFR01000002">
    <property type="protein sequence ID" value="SEQ26193.1"/>
    <property type="molecule type" value="Genomic_DNA"/>
</dbReference>
<proteinExistence type="predicted"/>
<gene>
    <name evidence="1" type="ORF">SAMN05216188_102580</name>
</gene>
<reference evidence="2" key="1">
    <citation type="submission" date="2016-10" db="EMBL/GenBank/DDBJ databases">
        <authorList>
            <person name="Varghese N."/>
            <person name="Submissions S."/>
        </authorList>
    </citation>
    <scope>NUCLEOTIDE SEQUENCE [LARGE SCALE GENOMIC DNA]</scope>
    <source>
        <strain evidence="2">CGMCC 4.3525</strain>
    </source>
</reference>
<organism evidence="1 2">
    <name type="scientific">Lentzea xinjiangensis</name>
    <dbReference type="NCBI Taxonomy" id="402600"/>
    <lineage>
        <taxon>Bacteria</taxon>
        <taxon>Bacillati</taxon>
        <taxon>Actinomycetota</taxon>
        <taxon>Actinomycetes</taxon>
        <taxon>Pseudonocardiales</taxon>
        <taxon>Pseudonocardiaceae</taxon>
        <taxon>Lentzea</taxon>
    </lineage>
</organism>
<evidence type="ECO:0008006" key="3">
    <source>
        <dbReference type="Google" id="ProtNLM"/>
    </source>
</evidence>
<accession>A0A1H9ELU6</accession>
<name>A0A1H9ELU6_9PSEU</name>
<sequence>MFRRFGAMYPFDGGVVLPPADLKPLKQVPGLAELVTTAAGCTFGDGIFRVFTEDEALRAQRLANAMFPEWAVRIRPIARDWLGRQYALDLHRNAMLILLEPGSGGVYELDGTIPELLDEQMVDDPDTFLAQDLFRAWRSVHPERIPAGMCVGFKVPLFLGGDGTVENLEVIDEEVYWSTHGQLWSKVRDLPPGSMIEGVEIN</sequence>
<dbReference type="Proteomes" id="UP000199352">
    <property type="component" value="Unassembled WGS sequence"/>
</dbReference>